<dbReference type="NCBIfam" id="NF038065">
    <property type="entry name" value="Pr6Pr"/>
    <property type="match status" value="1"/>
</dbReference>
<proteinExistence type="predicted"/>
<keyword evidence="1" id="KW-0472">Membrane</keyword>
<evidence type="ECO:0000313" key="3">
    <source>
        <dbReference type="Proteomes" id="UP000236726"/>
    </source>
</evidence>
<evidence type="ECO:0000256" key="1">
    <source>
        <dbReference type="SAM" id="Phobius"/>
    </source>
</evidence>
<keyword evidence="1" id="KW-1133">Transmembrane helix</keyword>
<organism evidence="2 3">
    <name type="scientific">Lachnospira multipara</name>
    <dbReference type="NCBI Taxonomy" id="28051"/>
    <lineage>
        <taxon>Bacteria</taxon>
        <taxon>Bacillati</taxon>
        <taxon>Bacillota</taxon>
        <taxon>Clostridia</taxon>
        <taxon>Lachnospirales</taxon>
        <taxon>Lachnospiraceae</taxon>
        <taxon>Lachnospira</taxon>
    </lineage>
</organism>
<dbReference type="EMBL" id="FNUL01000005">
    <property type="protein sequence ID" value="SEF66344.1"/>
    <property type="molecule type" value="Genomic_DNA"/>
</dbReference>
<dbReference type="AlphaFoldDB" id="A0A1H5TU76"/>
<feature type="transmembrane region" description="Helical" evidence="1">
    <location>
        <begin position="79"/>
        <end position="101"/>
    </location>
</feature>
<dbReference type="RefSeq" id="WP_103952571.1">
    <property type="nucleotide sequence ID" value="NZ_FNUL01000005.1"/>
</dbReference>
<keyword evidence="1" id="KW-0812">Transmembrane</keyword>
<reference evidence="2 3" key="1">
    <citation type="submission" date="2016-10" db="EMBL/GenBank/DDBJ databases">
        <authorList>
            <person name="de Groot N.N."/>
        </authorList>
    </citation>
    <scope>NUCLEOTIDE SEQUENCE [LARGE SCALE GENOMIC DNA]</scope>
    <source>
        <strain evidence="2 3">D15d</strain>
    </source>
</reference>
<feature type="transmembrane region" description="Helical" evidence="1">
    <location>
        <begin position="113"/>
        <end position="130"/>
    </location>
</feature>
<feature type="transmembrane region" description="Helical" evidence="1">
    <location>
        <begin position="12"/>
        <end position="33"/>
    </location>
</feature>
<feature type="transmembrane region" description="Helical" evidence="1">
    <location>
        <begin position="45"/>
        <end position="67"/>
    </location>
</feature>
<dbReference type="InterPro" id="IPR049713">
    <property type="entry name" value="Pr6Pr-like"/>
</dbReference>
<accession>A0A1H5TU76</accession>
<name>A0A1H5TU76_9FIRM</name>
<protein>
    <submittedName>
        <fullName evidence="2">Uncharacterized protein</fullName>
    </submittedName>
</protein>
<evidence type="ECO:0000313" key="2">
    <source>
        <dbReference type="EMBL" id="SEF66344.1"/>
    </source>
</evidence>
<dbReference type="Proteomes" id="UP000236726">
    <property type="component" value="Unassembled WGS sequence"/>
</dbReference>
<keyword evidence="3" id="KW-1185">Reference proteome</keyword>
<gene>
    <name evidence="2" type="ORF">SAMN05216537_105126</name>
</gene>
<sequence length="145" mass="15921">MRSLSNSQKRISYLLKIIVFVSAVVGTFLSAYAGRHSFMGGSRVFMYFTIQSNIAVAIISLIGCFKISSKKEISRLWQVIKFVGTVAITLTGIVFCFVLAPTLGQAAWNAQNVLTHVVVPITSVVDFFVVSHVGSLKKKDVIYVI</sequence>